<dbReference type="STRING" id="364197.SAMN05216296_2000"/>
<gene>
    <name evidence="1" type="ORF">SAMN05216296_2000</name>
</gene>
<sequence>MVNPRSLVQALYLHWQIVEWLTQRSREVPVFEPSQVLAMMGKVDASKTLDEREAALRALINAEILLVLPRDILLQLNGHVLEFVKGLTREHELGLSAVLQVRVQGVREATGRLNAALEQRDLDALRQACAMLADLFRQISLQLDQDRHAILEIAEKAKSNDSQMSASRRYREVLQAYDDYVEPMAAMMDSGPSGTFYRYLEEAERSLDFSHDILTAQGALYTLRQLVRQAAFQAKELRKLGREVLKQCSDTLLPLREELRQHNTLSANISYLLGLVRKRGLQRTFRPNDLPVWRADRPRRISAGDEIRTIMAQAQRFEASSTAFPEEAPAVSVDELQLVDSTELRLRLAGCLPVTSLLDWLRAEYPHLNDATLLRLYHELIGEVDWQVAQSDQRHSTELNTLNVIHYPHGIYP</sequence>
<dbReference type="EMBL" id="LT629785">
    <property type="protein sequence ID" value="SDU13960.1"/>
    <property type="molecule type" value="Genomic_DNA"/>
</dbReference>
<organism evidence="1 2">
    <name type="scientific">Pseudomonas pohangensis</name>
    <dbReference type="NCBI Taxonomy" id="364197"/>
    <lineage>
        <taxon>Bacteria</taxon>
        <taxon>Pseudomonadati</taxon>
        <taxon>Pseudomonadota</taxon>
        <taxon>Gammaproteobacteria</taxon>
        <taxon>Pseudomonadales</taxon>
        <taxon>Pseudomonadaceae</taxon>
        <taxon>Pseudomonas</taxon>
    </lineage>
</organism>
<name>A0A1H2G380_9PSED</name>
<dbReference type="OrthoDB" id="5845356at2"/>
<protein>
    <submittedName>
        <fullName evidence="1">Uncharacterized protein</fullName>
    </submittedName>
</protein>
<evidence type="ECO:0000313" key="1">
    <source>
        <dbReference type="EMBL" id="SDU13960.1"/>
    </source>
</evidence>
<dbReference type="AlphaFoldDB" id="A0A1H2G380"/>
<accession>A0A1H2G380</accession>
<reference evidence="2" key="1">
    <citation type="submission" date="2016-10" db="EMBL/GenBank/DDBJ databases">
        <authorList>
            <person name="Varghese N."/>
            <person name="Submissions S."/>
        </authorList>
    </citation>
    <scope>NUCLEOTIDE SEQUENCE [LARGE SCALE GENOMIC DNA]</scope>
    <source>
        <strain evidence="2">DSM 17875</strain>
    </source>
</reference>
<evidence type="ECO:0000313" key="2">
    <source>
        <dbReference type="Proteomes" id="UP000243232"/>
    </source>
</evidence>
<keyword evidence="2" id="KW-1185">Reference proteome</keyword>
<dbReference type="Proteomes" id="UP000243232">
    <property type="component" value="Chromosome I"/>
</dbReference>
<proteinExistence type="predicted"/>